<dbReference type="AlphaFoldDB" id="A0A2W2AM13"/>
<evidence type="ECO:0000313" key="2">
    <source>
        <dbReference type="Proteomes" id="UP000248745"/>
    </source>
</evidence>
<evidence type="ECO:0000313" key="1">
    <source>
        <dbReference type="EMBL" id="PZF73340.1"/>
    </source>
</evidence>
<protein>
    <submittedName>
        <fullName evidence="1">Uncharacterized protein</fullName>
    </submittedName>
</protein>
<keyword evidence="2" id="KW-1185">Reference proteome</keyword>
<sequence length="109" mass="12803">MNKKLSTDFEYLKDMYADDYFPDFLVDKVRDAIKKVVSFIEEGNHSNEEIQQSLDEMTATVNELQEEFYENDSEIETGARESIGETIDNVLCFFEIDIDIEEAIRARDW</sequence>
<gene>
    <name evidence="1" type="ORF">DN068_08085</name>
</gene>
<comment type="caution">
    <text evidence="1">The sequence shown here is derived from an EMBL/GenBank/DDBJ whole genome shotgun (WGS) entry which is preliminary data.</text>
</comment>
<proteinExistence type="predicted"/>
<dbReference type="Pfam" id="PF18977">
    <property type="entry name" value="DUF5713"/>
    <property type="match status" value="1"/>
</dbReference>
<dbReference type="EMBL" id="QKTW01000013">
    <property type="protein sequence ID" value="PZF73340.1"/>
    <property type="molecule type" value="Genomic_DNA"/>
</dbReference>
<organism evidence="1 2">
    <name type="scientific">Taibaiella soli</name>
    <dbReference type="NCBI Taxonomy" id="1649169"/>
    <lineage>
        <taxon>Bacteria</taxon>
        <taxon>Pseudomonadati</taxon>
        <taxon>Bacteroidota</taxon>
        <taxon>Chitinophagia</taxon>
        <taxon>Chitinophagales</taxon>
        <taxon>Chitinophagaceae</taxon>
        <taxon>Taibaiella</taxon>
    </lineage>
</organism>
<dbReference type="OrthoDB" id="8795357at2"/>
<dbReference type="Proteomes" id="UP000248745">
    <property type="component" value="Unassembled WGS sequence"/>
</dbReference>
<accession>A0A2W2AM13</accession>
<dbReference type="InterPro" id="IPR043767">
    <property type="entry name" value="DUF5713"/>
</dbReference>
<reference evidence="1 2" key="1">
    <citation type="submission" date="2018-06" db="EMBL/GenBank/DDBJ databases">
        <title>Mucibacter soli gen. nov., sp. nov., a new member of the family Chitinophagaceae producing mucin.</title>
        <authorList>
            <person name="Kim M.-K."/>
            <person name="Park S."/>
            <person name="Kim T.-S."/>
            <person name="Joung Y."/>
            <person name="Han J.-H."/>
            <person name="Kim S.B."/>
        </authorList>
    </citation>
    <scope>NUCLEOTIDE SEQUENCE [LARGE SCALE GENOMIC DNA]</scope>
    <source>
        <strain evidence="1 2">R1-15</strain>
    </source>
</reference>
<dbReference type="RefSeq" id="WP_110998403.1">
    <property type="nucleotide sequence ID" value="NZ_QKTW01000013.1"/>
</dbReference>
<name>A0A2W2AM13_9BACT</name>